<keyword evidence="3" id="KW-1185">Reference proteome</keyword>
<proteinExistence type="predicted"/>
<sequence length="69" mass="7497">MASNARSAWSNSKAATSFASSRRVTMCSIKSALTYGSSLTRRAPSVEGTSSRRLSHRSNLPGMRMRMKA</sequence>
<evidence type="ECO:0000313" key="3">
    <source>
        <dbReference type="Proteomes" id="UP000653305"/>
    </source>
</evidence>
<feature type="region of interest" description="Disordered" evidence="1">
    <location>
        <begin position="1"/>
        <end position="23"/>
    </location>
</feature>
<evidence type="ECO:0000313" key="2">
    <source>
        <dbReference type="EMBL" id="GFP99907.1"/>
    </source>
</evidence>
<comment type="caution">
    <text evidence="2">The sequence shown here is derived from an EMBL/GenBank/DDBJ whole genome shotgun (WGS) entry which is preliminary data.</text>
</comment>
<protein>
    <submittedName>
        <fullName evidence="2">RING-H2 finger protein atl29</fullName>
    </submittedName>
</protein>
<dbReference type="EMBL" id="BMAC01000596">
    <property type="protein sequence ID" value="GFP99907.1"/>
    <property type="molecule type" value="Genomic_DNA"/>
</dbReference>
<accession>A0A830CGS1</accession>
<dbReference type="AlphaFoldDB" id="A0A830CGS1"/>
<dbReference type="Proteomes" id="UP000653305">
    <property type="component" value="Unassembled WGS sequence"/>
</dbReference>
<name>A0A830CGS1_9LAMI</name>
<gene>
    <name evidence="2" type="ORF">PHJA_002134800</name>
</gene>
<reference evidence="2" key="1">
    <citation type="submission" date="2020-07" db="EMBL/GenBank/DDBJ databases">
        <title>Ethylene signaling mediates host invasion by parasitic plants.</title>
        <authorList>
            <person name="Yoshida S."/>
        </authorList>
    </citation>
    <scope>NUCLEOTIDE SEQUENCE</scope>
    <source>
        <strain evidence="2">Okayama</strain>
    </source>
</reference>
<feature type="region of interest" description="Disordered" evidence="1">
    <location>
        <begin position="38"/>
        <end position="69"/>
    </location>
</feature>
<evidence type="ECO:0000256" key="1">
    <source>
        <dbReference type="SAM" id="MobiDB-lite"/>
    </source>
</evidence>
<organism evidence="2 3">
    <name type="scientific">Phtheirospermum japonicum</name>
    <dbReference type="NCBI Taxonomy" id="374723"/>
    <lineage>
        <taxon>Eukaryota</taxon>
        <taxon>Viridiplantae</taxon>
        <taxon>Streptophyta</taxon>
        <taxon>Embryophyta</taxon>
        <taxon>Tracheophyta</taxon>
        <taxon>Spermatophyta</taxon>
        <taxon>Magnoliopsida</taxon>
        <taxon>eudicotyledons</taxon>
        <taxon>Gunneridae</taxon>
        <taxon>Pentapetalae</taxon>
        <taxon>asterids</taxon>
        <taxon>lamiids</taxon>
        <taxon>Lamiales</taxon>
        <taxon>Orobanchaceae</taxon>
        <taxon>Orobanchaceae incertae sedis</taxon>
        <taxon>Phtheirospermum</taxon>
    </lineage>
</organism>